<dbReference type="KEGG" id="nre:BES08_29060"/>
<accession>A0A1D8AFH3</accession>
<reference evidence="2" key="1">
    <citation type="journal article" date="2017" name="J. Biotechnol.">
        <title>Complete genome sequence of Novosphingobium resinovorum SA1, a versatile xenobiotic-degrading bacterium capable of utilizing sulfanilic acid.</title>
        <authorList>
            <person name="Hegedus B."/>
            <person name="Kos P.B."/>
            <person name="Balint B."/>
            <person name="Maroti G."/>
            <person name="Gan H.M."/>
            <person name="Perei K."/>
            <person name="Rakhely G."/>
        </authorList>
    </citation>
    <scope>NUCLEOTIDE SEQUENCE [LARGE SCALE GENOMIC DNA]</scope>
    <source>
        <strain evidence="2">SA1</strain>
    </source>
</reference>
<protein>
    <submittedName>
        <fullName evidence="1">Uncharacterized protein</fullName>
    </submittedName>
</protein>
<evidence type="ECO:0000313" key="2">
    <source>
        <dbReference type="Proteomes" id="UP000094626"/>
    </source>
</evidence>
<organism evidence="1 2">
    <name type="scientific">Novosphingobium resinovorum</name>
    <dbReference type="NCBI Taxonomy" id="158500"/>
    <lineage>
        <taxon>Bacteria</taxon>
        <taxon>Pseudomonadati</taxon>
        <taxon>Pseudomonadota</taxon>
        <taxon>Alphaproteobacteria</taxon>
        <taxon>Sphingomonadales</taxon>
        <taxon>Sphingomonadaceae</taxon>
        <taxon>Novosphingobium</taxon>
    </lineage>
</organism>
<proteinExistence type="predicted"/>
<evidence type="ECO:0000313" key="1">
    <source>
        <dbReference type="EMBL" id="AOR80850.1"/>
    </source>
</evidence>
<dbReference type="AlphaFoldDB" id="A0A1D8AFH3"/>
<keyword evidence="2" id="KW-1185">Reference proteome</keyword>
<dbReference type="Proteomes" id="UP000094626">
    <property type="component" value="Plasmid pSA2"/>
</dbReference>
<gene>
    <name evidence="1" type="ORF">BES08_29060</name>
</gene>
<name>A0A1D8AFH3_9SPHN</name>
<keyword evidence="1" id="KW-0614">Plasmid</keyword>
<geneLocation type="plasmid" evidence="1 2">
    <name>pSA2</name>
</geneLocation>
<sequence>MLFSAGADWHGSAYPIEFLHELRVATFEPFRALLGFDSALQQARVMCRECDVAVFRIAKSRACAIRLSCDPFCVFSTLRLKSAQSGKNAGVVGIDYIAANPSSACESGYRRRSGWFTSKGAKSLTQTSIGLCPATGLRSG</sequence>
<dbReference type="EMBL" id="CP017077">
    <property type="protein sequence ID" value="AOR80850.1"/>
    <property type="molecule type" value="Genomic_DNA"/>
</dbReference>